<dbReference type="Gene3D" id="3.40.190.10">
    <property type="entry name" value="Periplasmic binding protein-like II"/>
    <property type="match status" value="2"/>
</dbReference>
<dbReference type="EMBL" id="FPKR01000011">
    <property type="protein sequence ID" value="SFZ78273.1"/>
    <property type="molecule type" value="Genomic_DNA"/>
</dbReference>
<evidence type="ECO:0000313" key="1">
    <source>
        <dbReference type="EMBL" id="SFZ78273.1"/>
    </source>
</evidence>
<dbReference type="OrthoDB" id="8592924at2"/>
<organism evidence="1 2">
    <name type="scientific">Chitinimonas taiwanensis DSM 18899</name>
    <dbReference type="NCBI Taxonomy" id="1121279"/>
    <lineage>
        <taxon>Bacteria</taxon>
        <taxon>Pseudomonadati</taxon>
        <taxon>Pseudomonadota</taxon>
        <taxon>Betaproteobacteria</taxon>
        <taxon>Neisseriales</taxon>
        <taxon>Chitinibacteraceae</taxon>
        <taxon>Chitinimonas</taxon>
    </lineage>
</organism>
<dbReference type="RefSeq" id="WP_072429382.1">
    <property type="nucleotide sequence ID" value="NZ_FPKR01000011.1"/>
</dbReference>
<reference evidence="1 2" key="1">
    <citation type="submission" date="2016-11" db="EMBL/GenBank/DDBJ databases">
        <authorList>
            <person name="Jaros S."/>
            <person name="Januszkiewicz K."/>
            <person name="Wedrychowicz H."/>
        </authorList>
    </citation>
    <scope>NUCLEOTIDE SEQUENCE [LARGE SCALE GENOMIC DNA]</scope>
    <source>
        <strain evidence="1 2">DSM 18899</strain>
    </source>
</reference>
<dbReference type="STRING" id="1121279.SAMN02745887_02894"/>
<accession>A0A1K2HNX9</accession>
<dbReference type="Proteomes" id="UP000186513">
    <property type="component" value="Unassembled WGS sequence"/>
</dbReference>
<dbReference type="AlphaFoldDB" id="A0A1K2HNX9"/>
<protein>
    <submittedName>
        <fullName evidence="1">Extracellular solute-binding protein, family 3</fullName>
    </submittedName>
</protein>
<evidence type="ECO:0000313" key="2">
    <source>
        <dbReference type="Proteomes" id="UP000186513"/>
    </source>
</evidence>
<keyword evidence="2" id="KW-1185">Reference proteome</keyword>
<dbReference type="SUPFAM" id="SSF53850">
    <property type="entry name" value="Periplasmic binding protein-like II"/>
    <property type="match status" value="1"/>
</dbReference>
<name>A0A1K2HNX9_9NEIS</name>
<gene>
    <name evidence="1" type="ORF">SAMN02745887_02894</name>
</gene>
<proteinExistence type="predicted"/>
<sequence length="263" mass="29114">MRLRCLGVLCCLLALLPVSARCLYRLTVIPLGYASFVDASGQVRGFYPDLYRELARRSQCILLLEALPAERARAIAPIRPSALRGPVGTLPSPVHEQQFVPLAKEPMELVLRADSGVNSLADALKQSRLVFGVIRGVTYGAQVDRLLASLPPSRVDISVDAQTVYRKLEAGRIAATFGNAYVYRWYFDQSPAKVAVRVLPVPGSRSLPVGVALDARVLSVDDLARLRRELEAIRDEGLFEQMMARYLGAELARERQYHRPRSG</sequence>